<dbReference type="Proteomes" id="UP001652445">
    <property type="component" value="Unassembled WGS sequence"/>
</dbReference>
<keyword evidence="3" id="KW-1003">Cell membrane</keyword>
<feature type="transmembrane region" description="Helical" evidence="7">
    <location>
        <begin position="184"/>
        <end position="209"/>
    </location>
</feature>
<dbReference type="PROSITE" id="PS50928">
    <property type="entry name" value="ABC_TM1"/>
    <property type="match status" value="1"/>
</dbReference>
<dbReference type="InterPro" id="IPR000515">
    <property type="entry name" value="MetI-like"/>
</dbReference>
<dbReference type="InterPro" id="IPR035906">
    <property type="entry name" value="MetI-like_sf"/>
</dbReference>
<keyword evidence="5 7" id="KW-1133">Transmembrane helix</keyword>
<feature type="transmembrane region" description="Helical" evidence="7">
    <location>
        <begin position="261"/>
        <end position="278"/>
    </location>
</feature>
<feature type="domain" description="ABC transmembrane type-1" evidence="8">
    <location>
        <begin position="70"/>
        <end position="278"/>
    </location>
</feature>
<comment type="caution">
    <text evidence="9">The sequence shown here is derived from an EMBL/GenBank/DDBJ whole genome shotgun (WGS) entry which is preliminary data.</text>
</comment>
<dbReference type="Gene3D" id="1.10.3720.10">
    <property type="entry name" value="MetI-like"/>
    <property type="match status" value="1"/>
</dbReference>
<dbReference type="PANTHER" id="PTHR43744">
    <property type="entry name" value="ABC TRANSPORTER PERMEASE PROTEIN MG189-RELATED-RELATED"/>
    <property type="match status" value="1"/>
</dbReference>
<dbReference type="Pfam" id="PF00528">
    <property type="entry name" value="BPD_transp_1"/>
    <property type="match status" value="1"/>
</dbReference>
<proteinExistence type="inferred from homology"/>
<sequence>MYNDTVGRKVFHIWNYLGLAFLSILCILPLVHILAISFSSSSAVTAGFVKLWPVDFTMKSYEYVLHKKEFMIAMLVSVKRVLLGSILGMTLTVITAYPLSKEVRSFRWRTHYAWYFIATILISSGLVPWYITIKEVGLIDSIWALVLPGAVNVFNIVLLLNFYRGLPKELEESAFIDGAGHWRSLWDIYIPLSTPALATLSLFTIVWHWNSWFDGLILMNSPSHYPLQSYLRTVVIDVDTMLANTQDIALLAEVSDRTTKTAQIFVGTLPILLVYPFLQRFFIKGITLGSVKE</sequence>
<accession>A0ABT2UDN1</accession>
<feature type="transmembrane region" description="Helical" evidence="7">
    <location>
        <begin position="143"/>
        <end position="163"/>
    </location>
</feature>
<evidence type="ECO:0000256" key="6">
    <source>
        <dbReference type="ARBA" id="ARBA00023136"/>
    </source>
</evidence>
<evidence type="ECO:0000256" key="7">
    <source>
        <dbReference type="RuleBase" id="RU363032"/>
    </source>
</evidence>
<evidence type="ECO:0000256" key="5">
    <source>
        <dbReference type="ARBA" id="ARBA00022989"/>
    </source>
</evidence>
<comment type="subcellular location">
    <subcellularLocation>
        <location evidence="1 7">Cell membrane</location>
        <topology evidence="1 7">Multi-pass membrane protein</topology>
    </subcellularLocation>
</comment>
<protein>
    <submittedName>
        <fullName evidence="9">Carbohydrate ABC transporter permease</fullName>
    </submittedName>
</protein>
<dbReference type="SUPFAM" id="SSF161098">
    <property type="entry name" value="MetI-like"/>
    <property type="match status" value="1"/>
</dbReference>
<reference evidence="9 10" key="1">
    <citation type="submission" date="2022-09" db="EMBL/GenBank/DDBJ databases">
        <authorList>
            <person name="Han X.L."/>
            <person name="Wang Q."/>
            <person name="Lu T."/>
        </authorList>
    </citation>
    <scope>NUCLEOTIDE SEQUENCE [LARGE SCALE GENOMIC DNA]</scope>
    <source>
        <strain evidence="9 10">WQ 127069</strain>
    </source>
</reference>
<dbReference type="CDD" id="cd06261">
    <property type="entry name" value="TM_PBP2"/>
    <property type="match status" value="1"/>
</dbReference>
<gene>
    <name evidence="9" type="ORF">OB236_06525</name>
</gene>
<evidence type="ECO:0000256" key="1">
    <source>
        <dbReference type="ARBA" id="ARBA00004651"/>
    </source>
</evidence>
<feature type="transmembrane region" description="Helical" evidence="7">
    <location>
        <begin position="112"/>
        <end position="131"/>
    </location>
</feature>
<keyword evidence="10" id="KW-1185">Reference proteome</keyword>
<dbReference type="EMBL" id="JAOQIO010000015">
    <property type="protein sequence ID" value="MCU6791784.1"/>
    <property type="molecule type" value="Genomic_DNA"/>
</dbReference>
<name>A0ABT2UDN1_9BACL</name>
<dbReference type="RefSeq" id="WP_262683230.1">
    <property type="nucleotide sequence ID" value="NZ_JAOQIO010000015.1"/>
</dbReference>
<evidence type="ECO:0000313" key="9">
    <source>
        <dbReference type="EMBL" id="MCU6791784.1"/>
    </source>
</evidence>
<dbReference type="PANTHER" id="PTHR43744:SF9">
    <property type="entry name" value="POLYGALACTURONAN_RHAMNOGALACTURONAN TRANSPORT SYSTEM PERMEASE PROTEIN YTCP"/>
    <property type="match status" value="1"/>
</dbReference>
<evidence type="ECO:0000259" key="8">
    <source>
        <dbReference type="PROSITE" id="PS50928"/>
    </source>
</evidence>
<evidence type="ECO:0000256" key="4">
    <source>
        <dbReference type="ARBA" id="ARBA00022692"/>
    </source>
</evidence>
<feature type="transmembrane region" description="Helical" evidence="7">
    <location>
        <begin position="70"/>
        <end position="100"/>
    </location>
</feature>
<evidence type="ECO:0000256" key="3">
    <source>
        <dbReference type="ARBA" id="ARBA00022475"/>
    </source>
</evidence>
<keyword evidence="6 7" id="KW-0472">Membrane</keyword>
<evidence type="ECO:0000313" key="10">
    <source>
        <dbReference type="Proteomes" id="UP001652445"/>
    </source>
</evidence>
<keyword evidence="2 7" id="KW-0813">Transport</keyword>
<evidence type="ECO:0000256" key="2">
    <source>
        <dbReference type="ARBA" id="ARBA00022448"/>
    </source>
</evidence>
<keyword evidence="4 7" id="KW-0812">Transmembrane</keyword>
<comment type="similarity">
    <text evidence="7">Belongs to the binding-protein-dependent transport system permease family.</text>
</comment>
<organism evidence="9 10">
    <name type="scientific">Paenibacillus baimaensis</name>
    <dbReference type="NCBI Taxonomy" id="2982185"/>
    <lineage>
        <taxon>Bacteria</taxon>
        <taxon>Bacillati</taxon>
        <taxon>Bacillota</taxon>
        <taxon>Bacilli</taxon>
        <taxon>Bacillales</taxon>
        <taxon>Paenibacillaceae</taxon>
        <taxon>Paenibacillus</taxon>
    </lineage>
</organism>